<proteinExistence type="predicted"/>
<feature type="non-terminal residue" evidence="1">
    <location>
        <position position="1"/>
    </location>
</feature>
<evidence type="ECO:0000313" key="3">
    <source>
        <dbReference type="Proteomes" id="UP000479000"/>
    </source>
</evidence>
<dbReference type="EMBL" id="CADCXU010003012">
    <property type="protein sequence ID" value="CAA9995074.1"/>
    <property type="molecule type" value="Genomic_DNA"/>
</dbReference>
<keyword evidence="3" id="KW-1185">Reference proteome</keyword>
<dbReference type="EMBL" id="CADCXU010013106">
    <property type="protein sequence ID" value="CAB0002862.1"/>
    <property type="molecule type" value="Genomic_DNA"/>
</dbReference>
<organism evidence="1 3">
    <name type="scientific">Nesidiocoris tenuis</name>
    <dbReference type="NCBI Taxonomy" id="355587"/>
    <lineage>
        <taxon>Eukaryota</taxon>
        <taxon>Metazoa</taxon>
        <taxon>Ecdysozoa</taxon>
        <taxon>Arthropoda</taxon>
        <taxon>Hexapoda</taxon>
        <taxon>Insecta</taxon>
        <taxon>Pterygota</taxon>
        <taxon>Neoptera</taxon>
        <taxon>Paraneoptera</taxon>
        <taxon>Hemiptera</taxon>
        <taxon>Heteroptera</taxon>
        <taxon>Panheteroptera</taxon>
        <taxon>Cimicomorpha</taxon>
        <taxon>Miridae</taxon>
        <taxon>Dicyphina</taxon>
        <taxon>Nesidiocoris</taxon>
    </lineage>
</organism>
<gene>
    <name evidence="1" type="ORF">NTEN_LOCUS1865</name>
    <name evidence="2" type="ORF">NTEN_LOCUS8618</name>
</gene>
<dbReference type="Proteomes" id="UP000479000">
    <property type="component" value="Unassembled WGS sequence"/>
</dbReference>
<dbReference type="AlphaFoldDB" id="A0A6H5FYR5"/>
<name>A0A6H5FYR5_9HEMI</name>
<evidence type="ECO:0000313" key="2">
    <source>
        <dbReference type="EMBL" id="CAB0002862.1"/>
    </source>
</evidence>
<accession>A0A6H5FYR5</accession>
<reference evidence="1 3" key="1">
    <citation type="submission" date="2020-02" db="EMBL/GenBank/DDBJ databases">
        <authorList>
            <person name="Ferguson B K."/>
        </authorList>
    </citation>
    <scope>NUCLEOTIDE SEQUENCE [LARGE SCALE GENOMIC DNA]</scope>
</reference>
<protein>
    <submittedName>
        <fullName evidence="1">Uncharacterized protein</fullName>
    </submittedName>
</protein>
<sequence length="64" mass="7009">ETRIAAIWLALRIPSHTPDSPSLHCGELCAIGDYQSFNKPLLSNIINSRLLNIISTCVTSNEIS</sequence>
<evidence type="ECO:0000313" key="1">
    <source>
        <dbReference type="EMBL" id="CAA9995074.1"/>
    </source>
</evidence>